<dbReference type="InterPro" id="IPR036047">
    <property type="entry name" value="F-box-like_dom_sf"/>
</dbReference>
<dbReference type="SUPFAM" id="SSF81383">
    <property type="entry name" value="F-box domain"/>
    <property type="match status" value="1"/>
</dbReference>
<organism evidence="2 3">
    <name type="scientific">Rosa chinensis</name>
    <name type="common">China rose</name>
    <dbReference type="NCBI Taxonomy" id="74649"/>
    <lineage>
        <taxon>Eukaryota</taxon>
        <taxon>Viridiplantae</taxon>
        <taxon>Streptophyta</taxon>
        <taxon>Embryophyta</taxon>
        <taxon>Tracheophyta</taxon>
        <taxon>Spermatophyta</taxon>
        <taxon>Magnoliopsida</taxon>
        <taxon>eudicotyledons</taxon>
        <taxon>Gunneridae</taxon>
        <taxon>Pentapetalae</taxon>
        <taxon>rosids</taxon>
        <taxon>fabids</taxon>
        <taxon>Rosales</taxon>
        <taxon>Rosaceae</taxon>
        <taxon>Rosoideae</taxon>
        <taxon>Rosoideae incertae sedis</taxon>
        <taxon>Rosa</taxon>
    </lineage>
</organism>
<dbReference type="InterPro" id="IPR001810">
    <property type="entry name" value="F-box_dom"/>
</dbReference>
<evidence type="ECO:0000313" key="3">
    <source>
        <dbReference type="Proteomes" id="UP000238479"/>
    </source>
</evidence>
<dbReference type="Pfam" id="PF12937">
    <property type="entry name" value="F-box-like"/>
    <property type="match status" value="1"/>
</dbReference>
<dbReference type="PANTHER" id="PTHR38926">
    <property type="entry name" value="F-BOX DOMAIN CONTAINING PROTEIN, EXPRESSED"/>
    <property type="match status" value="1"/>
</dbReference>
<protein>
    <submittedName>
        <fullName evidence="2">Putative F-box domain, leucine-rich repeat domain, L domain-containing protein</fullName>
    </submittedName>
</protein>
<evidence type="ECO:0000313" key="2">
    <source>
        <dbReference type="EMBL" id="PRQ58789.1"/>
    </source>
</evidence>
<dbReference type="Gramene" id="PRQ58789">
    <property type="protein sequence ID" value="PRQ58789"/>
    <property type="gene ID" value="RchiOBHm_Chr1g0363121"/>
</dbReference>
<comment type="caution">
    <text evidence="2">The sequence shown here is derived from an EMBL/GenBank/DDBJ whole genome shotgun (WGS) entry which is preliminary data.</text>
</comment>
<dbReference type="OrthoDB" id="1929062at2759"/>
<dbReference type="SUPFAM" id="SSF52047">
    <property type="entry name" value="RNI-like"/>
    <property type="match status" value="1"/>
</dbReference>
<accession>A0A2P6SJD7</accession>
<dbReference type="InterPro" id="IPR032675">
    <property type="entry name" value="LRR_dom_sf"/>
</dbReference>
<dbReference type="Gene3D" id="1.20.1280.50">
    <property type="match status" value="1"/>
</dbReference>
<dbReference type="PROSITE" id="PS50181">
    <property type="entry name" value="FBOX"/>
    <property type="match status" value="1"/>
</dbReference>
<proteinExistence type="predicted"/>
<evidence type="ECO:0000259" key="1">
    <source>
        <dbReference type="PROSITE" id="PS50181"/>
    </source>
</evidence>
<gene>
    <name evidence="2" type="ORF">RchiOBHm_Chr1g0363121</name>
</gene>
<dbReference type="Gene3D" id="3.80.10.10">
    <property type="entry name" value="Ribonuclease Inhibitor"/>
    <property type="match status" value="1"/>
</dbReference>
<name>A0A2P6SJD7_ROSCH</name>
<dbReference type="AlphaFoldDB" id="A0A2P6SJD7"/>
<dbReference type="OMA" id="RSECWRR"/>
<feature type="domain" description="F-box" evidence="1">
    <location>
        <begin position="17"/>
        <end position="64"/>
    </location>
</feature>
<sequence>MDHHLVNLSGAVRRTSDRTWEDLPKDCLLNILERVGTESLLMFVPLVCKSWYRASLSSSCWKRLFFPAEIEKGTVIYPWSFPVSTSDDDDQSTSFDYVIRRYAKEFGIEWSRFYVSKFIKFAVNRSQGETQFLKVPGICSHYMNAMREILEHIGRNCRGFEGLHISHALVDVDLAKDIVKYVPQIKYLCLKKAKIGRIELIVLIKGCRELKVLDVRDCLGFTEGDREIAELGSHIGEFMMEGSRQFRRRDWVEVAGVVQVDED</sequence>
<dbReference type="Proteomes" id="UP000238479">
    <property type="component" value="Chromosome 1"/>
</dbReference>
<dbReference type="EMBL" id="PDCK01000039">
    <property type="protein sequence ID" value="PRQ58789.1"/>
    <property type="molecule type" value="Genomic_DNA"/>
</dbReference>
<dbReference type="PANTHER" id="PTHR38926:SF5">
    <property type="entry name" value="F-BOX AND LEUCINE-RICH REPEAT PROTEIN 6"/>
    <property type="match status" value="1"/>
</dbReference>
<dbReference type="STRING" id="74649.A0A2P6SJD7"/>
<keyword evidence="3" id="KW-1185">Reference proteome</keyword>
<reference evidence="2 3" key="1">
    <citation type="journal article" date="2018" name="Nat. Genet.">
        <title>The Rosa genome provides new insights in the design of modern roses.</title>
        <authorList>
            <person name="Bendahmane M."/>
        </authorList>
    </citation>
    <scope>NUCLEOTIDE SEQUENCE [LARGE SCALE GENOMIC DNA]</scope>
    <source>
        <strain evidence="3">cv. Old Blush</strain>
    </source>
</reference>